<evidence type="ECO:0000313" key="2">
    <source>
        <dbReference type="EMBL" id="MEM5537780.1"/>
    </source>
</evidence>
<keyword evidence="3" id="KW-1185">Reference proteome</keyword>
<dbReference type="EMBL" id="JBBMRA010000019">
    <property type="protein sequence ID" value="MEM5537780.1"/>
    <property type="molecule type" value="Genomic_DNA"/>
</dbReference>
<feature type="region of interest" description="Disordered" evidence="1">
    <location>
        <begin position="109"/>
        <end position="175"/>
    </location>
</feature>
<evidence type="ECO:0000256" key="1">
    <source>
        <dbReference type="SAM" id="MobiDB-lite"/>
    </source>
</evidence>
<sequence length="175" mass="18752">MDNTIAAFGLAATSSTSRSSADTANNTSPTDALLASPSNGAVERNRDLPATSQVSEINNPSDVGTNRSSRAEERPDPATQQKQIESYLAEQTGEAAEPFQGIDIQTALDLQESFRNRPAPDEQATASAVQQNAEQPADANEQQSQELQQRLQSRLAEQIPNDPGTEFPQLIETVA</sequence>
<accession>A0ABU9TVP4</accession>
<comment type="caution">
    <text evidence="2">The sequence shown here is derived from an EMBL/GenBank/DDBJ whole genome shotgun (WGS) entry which is preliminary data.</text>
</comment>
<feature type="region of interest" description="Disordered" evidence="1">
    <location>
        <begin position="1"/>
        <end position="97"/>
    </location>
</feature>
<dbReference type="Proteomes" id="UP001449225">
    <property type="component" value="Unassembled WGS sequence"/>
</dbReference>
<feature type="compositionally biased region" description="Polar residues" evidence="1">
    <location>
        <begin position="124"/>
        <end position="134"/>
    </location>
</feature>
<protein>
    <submittedName>
        <fullName evidence="2">Uncharacterized protein</fullName>
    </submittedName>
</protein>
<gene>
    <name evidence="2" type="ORF">WNY58_15435</name>
</gene>
<feature type="compositionally biased region" description="Polar residues" evidence="1">
    <location>
        <begin position="50"/>
        <end position="68"/>
    </location>
</feature>
<organism evidence="2 3">
    <name type="scientific">Neptuniibacter pectenicola</name>
    <dbReference type="NCBI Taxonomy" id="1806669"/>
    <lineage>
        <taxon>Bacteria</taxon>
        <taxon>Pseudomonadati</taxon>
        <taxon>Pseudomonadota</taxon>
        <taxon>Gammaproteobacteria</taxon>
        <taxon>Oceanospirillales</taxon>
        <taxon>Oceanospirillaceae</taxon>
        <taxon>Neptuniibacter</taxon>
    </lineage>
</organism>
<feature type="compositionally biased region" description="Low complexity" evidence="1">
    <location>
        <begin position="11"/>
        <end position="28"/>
    </location>
</feature>
<dbReference type="RefSeq" id="WP_342854992.1">
    <property type="nucleotide sequence ID" value="NZ_JBBMRA010000019.1"/>
</dbReference>
<evidence type="ECO:0000313" key="3">
    <source>
        <dbReference type="Proteomes" id="UP001449225"/>
    </source>
</evidence>
<name>A0ABU9TVP4_9GAMM</name>
<reference evidence="2 3" key="1">
    <citation type="submission" date="2024-03" db="EMBL/GenBank/DDBJ databases">
        <title>Community enrichment and isolation of bacterial strains for fucoidan degradation.</title>
        <authorList>
            <person name="Sichert A."/>
        </authorList>
    </citation>
    <scope>NUCLEOTIDE SEQUENCE [LARGE SCALE GENOMIC DNA]</scope>
    <source>
        <strain evidence="2 3">AS76</strain>
    </source>
</reference>
<proteinExistence type="predicted"/>
<feature type="compositionally biased region" description="Low complexity" evidence="1">
    <location>
        <begin position="141"/>
        <end position="158"/>
    </location>
</feature>